<evidence type="ECO:0000313" key="4">
    <source>
        <dbReference type="Proteomes" id="UP000609121"/>
    </source>
</evidence>
<dbReference type="Proteomes" id="UP000609121">
    <property type="component" value="Unassembled WGS sequence"/>
</dbReference>
<dbReference type="Gene3D" id="2.30.180.10">
    <property type="entry name" value="FAS1 domain"/>
    <property type="match status" value="1"/>
</dbReference>
<feature type="signal peptide" evidence="1">
    <location>
        <begin position="1"/>
        <end position="21"/>
    </location>
</feature>
<dbReference type="SUPFAM" id="SSF82153">
    <property type="entry name" value="FAS1 domain"/>
    <property type="match status" value="1"/>
</dbReference>
<sequence length="164" mass="16849">MIRTTLLAAASAAAFALPALADHHMEAKSIPETAAAAGEFDTLLAAVEAAGLAETLSGDGPFTVFAPTDDAFAALPEGTVEELLMPENKDKLVQILTYHVLPGAVMSGDISGEMMPETVQGSALTVMPTEDDGVMVNDATVIQADIEASNGVIHAIDTVLMPEG</sequence>
<evidence type="ECO:0000259" key="2">
    <source>
        <dbReference type="PROSITE" id="PS50213"/>
    </source>
</evidence>
<dbReference type="EMBL" id="JACVXA010000110">
    <property type="protein sequence ID" value="MBE3640603.1"/>
    <property type="molecule type" value="Genomic_DNA"/>
</dbReference>
<dbReference type="SMART" id="SM00554">
    <property type="entry name" value="FAS1"/>
    <property type="match status" value="1"/>
</dbReference>
<evidence type="ECO:0000313" key="3">
    <source>
        <dbReference type="EMBL" id="MBE3640603.1"/>
    </source>
</evidence>
<feature type="domain" description="FAS1" evidence="2">
    <location>
        <begin position="27"/>
        <end position="160"/>
    </location>
</feature>
<comment type="caution">
    <text evidence="3">The sequence shown here is derived from an EMBL/GenBank/DDBJ whole genome shotgun (WGS) entry which is preliminary data.</text>
</comment>
<dbReference type="InterPro" id="IPR036378">
    <property type="entry name" value="FAS1_dom_sf"/>
</dbReference>
<dbReference type="PANTHER" id="PTHR10900">
    <property type="entry name" value="PERIOSTIN-RELATED"/>
    <property type="match status" value="1"/>
</dbReference>
<dbReference type="RefSeq" id="WP_193187061.1">
    <property type="nucleotide sequence ID" value="NZ_JACVXA010000110.1"/>
</dbReference>
<dbReference type="InterPro" id="IPR050904">
    <property type="entry name" value="Adhesion/Biosynth-related"/>
</dbReference>
<dbReference type="FunFam" id="2.30.180.10:FF:000019">
    <property type="entry name" value="Cell surface lipoprotein"/>
    <property type="match status" value="1"/>
</dbReference>
<keyword evidence="4" id="KW-1185">Reference proteome</keyword>
<keyword evidence="1" id="KW-0732">Signal</keyword>
<protein>
    <submittedName>
        <fullName evidence="3">Fasciclin domain-containing protein</fullName>
    </submittedName>
</protein>
<dbReference type="Pfam" id="PF02469">
    <property type="entry name" value="Fasciclin"/>
    <property type="match status" value="1"/>
</dbReference>
<gene>
    <name evidence="3" type="ORF">ICN82_20565</name>
</gene>
<name>A0A8J7D1B9_9RHOB</name>
<dbReference type="PANTHER" id="PTHR10900:SF77">
    <property type="entry name" value="FI19380P1"/>
    <property type="match status" value="1"/>
</dbReference>
<proteinExistence type="predicted"/>
<feature type="chain" id="PRO_5035145428" evidence="1">
    <location>
        <begin position="22"/>
        <end position="164"/>
    </location>
</feature>
<evidence type="ECO:0000256" key="1">
    <source>
        <dbReference type="SAM" id="SignalP"/>
    </source>
</evidence>
<organism evidence="3 4">
    <name type="scientific">Mangrovicoccus algicola</name>
    <dbReference type="NCBI Taxonomy" id="2771008"/>
    <lineage>
        <taxon>Bacteria</taxon>
        <taxon>Pseudomonadati</taxon>
        <taxon>Pseudomonadota</taxon>
        <taxon>Alphaproteobacteria</taxon>
        <taxon>Rhodobacterales</taxon>
        <taxon>Paracoccaceae</taxon>
        <taxon>Mangrovicoccus</taxon>
    </lineage>
</organism>
<accession>A0A8J7D1B9</accession>
<dbReference type="AlphaFoldDB" id="A0A8J7D1B9"/>
<dbReference type="PROSITE" id="PS50213">
    <property type="entry name" value="FAS1"/>
    <property type="match status" value="1"/>
</dbReference>
<dbReference type="InterPro" id="IPR000782">
    <property type="entry name" value="FAS1_domain"/>
</dbReference>
<reference evidence="3" key="1">
    <citation type="submission" date="2020-09" db="EMBL/GenBank/DDBJ databases">
        <title>A novel bacterium of genus Mangrovicoccus, isolated from South China Sea.</title>
        <authorList>
            <person name="Huang H."/>
            <person name="Mo K."/>
            <person name="Hu Y."/>
        </authorList>
    </citation>
    <scope>NUCLEOTIDE SEQUENCE</scope>
    <source>
        <strain evidence="3">HB182678</strain>
    </source>
</reference>